<evidence type="ECO:0000259" key="7">
    <source>
        <dbReference type="PROSITE" id="PS50918"/>
    </source>
</evidence>
<protein>
    <recommendedName>
        <fullName evidence="6">Poly [ADP-ribose] polymerase</fullName>
        <shortName evidence="6">PARP</shortName>
        <ecNumber evidence="6">2.4.2.-</ecNumber>
    </recommendedName>
</protein>
<evidence type="ECO:0000256" key="3">
    <source>
        <dbReference type="ARBA" id="ARBA00022679"/>
    </source>
</evidence>
<name>A0ABY7FHV7_MYAAR</name>
<dbReference type="Pfam" id="PF00644">
    <property type="entry name" value="PARP"/>
    <property type="match status" value="1"/>
</dbReference>
<evidence type="ECO:0000313" key="9">
    <source>
        <dbReference type="EMBL" id="WAR21760.1"/>
    </source>
</evidence>
<keyword evidence="10" id="KW-1185">Reference proteome</keyword>
<gene>
    <name evidence="9" type="ORF">MAR_015734</name>
</gene>
<evidence type="ECO:0000256" key="6">
    <source>
        <dbReference type="RuleBase" id="RU362114"/>
    </source>
</evidence>
<keyword evidence="5" id="KW-0539">Nucleus</keyword>
<comment type="subcellular location">
    <subcellularLocation>
        <location evidence="1">Nucleus</location>
    </subcellularLocation>
</comment>
<evidence type="ECO:0000256" key="1">
    <source>
        <dbReference type="ARBA" id="ARBA00004123"/>
    </source>
</evidence>
<dbReference type="Gene3D" id="3.30.720.50">
    <property type="match status" value="1"/>
</dbReference>
<dbReference type="CDD" id="cd01439">
    <property type="entry name" value="TCCD_inducible_PARP_like"/>
    <property type="match status" value="1"/>
</dbReference>
<keyword evidence="3 6" id="KW-0808">Transferase</keyword>
<feature type="domain" description="PARP catalytic" evidence="8">
    <location>
        <begin position="86"/>
        <end position="297"/>
    </location>
</feature>
<evidence type="ECO:0000259" key="8">
    <source>
        <dbReference type="PROSITE" id="PS51059"/>
    </source>
</evidence>
<keyword evidence="2 6" id="KW-0328">Glycosyltransferase</keyword>
<dbReference type="EC" id="2.4.2.-" evidence="6"/>
<evidence type="ECO:0000313" key="10">
    <source>
        <dbReference type="Proteomes" id="UP001164746"/>
    </source>
</evidence>
<dbReference type="EMBL" id="CP111023">
    <property type="protein sequence ID" value="WAR21760.1"/>
    <property type="molecule type" value="Genomic_DNA"/>
</dbReference>
<dbReference type="PROSITE" id="PS50918">
    <property type="entry name" value="WWE"/>
    <property type="match status" value="1"/>
</dbReference>
<dbReference type="PANTHER" id="PTHR14453">
    <property type="entry name" value="PARP/ZINC FINGER CCCH TYPE DOMAIN CONTAINING PROTEIN"/>
    <property type="match status" value="1"/>
</dbReference>
<feature type="domain" description="WWE" evidence="7">
    <location>
        <begin position="1"/>
        <end position="75"/>
    </location>
</feature>
<dbReference type="PROSITE" id="PS51059">
    <property type="entry name" value="PARP_CATALYTIC"/>
    <property type="match status" value="1"/>
</dbReference>
<evidence type="ECO:0000256" key="5">
    <source>
        <dbReference type="ARBA" id="ARBA00023242"/>
    </source>
</evidence>
<dbReference type="Gene3D" id="3.90.228.10">
    <property type="match status" value="1"/>
</dbReference>
<dbReference type="InterPro" id="IPR004170">
    <property type="entry name" value="WWE_dom"/>
</dbReference>
<organism evidence="9 10">
    <name type="scientific">Mya arenaria</name>
    <name type="common">Soft-shell clam</name>
    <dbReference type="NCBI Taxonomy" id="6604"/>
    <lineage>
        <taxon>Eukaryota</taxon>
        <taxon>Metazoa</taxon>
        <taxon>Spiralia</taxon>
        <taxon>Lophotrochozoa</taxon>
        <taxon>Mollusca</taxon>
        <taxon>Bivalvia</taxon>
        <taxon>Autobranchia</taxon>
        <taxon>Heteroconchia</taxon>
        <taxon>Euheterodonta</taxon>
        <taxon>Imparidentia</taxon>
        <taxon>Neoheterodontei</taxon>
        <taxon>Myida</taxon>
        <taxon>Myoidea</taxon>
        <taxon>Myidae</taxon>
        <taxon>Mya</taxon>
    </lineage>
</organism>
<proteinExistence type="predicted"/>
<sequence length="297" mass="33838">MILKDAVQWYWIEQTEMDDDLKPYESMLNFQIEQAFNALNDKFTYIDRGDTIVVDFKDYSEYCQSKPDEKDVIIRKDLIKEFRGEVPFIWKPMKGNLLYYKMAPASQEYTDIAGKFSATSGAGFTIYAIEKVQNKSLWLQYEAKKKQLEGQNPAGTKSEQFLWHGTSEDTVDSVNAHGFNRSYCGRNGHGINEHHVFANFRVAYGDGVYFAVHASDPCSNTYSIPGKEGLKRVYYCAVLTGVFILGKQGMRFPPPNPNGGKNALYDSVVNNVRNPGLHIIFNDTQAYPLYIVTFKSL</sequence>
<dbReference type="InterPro" id="IPR012317">
    <property type="entry name" value="Poly(ADP-ribose)pol_cat_dom"/>
</dbReference>
<dbReference type="Proteomes" id="UP001164746">
    <property type="component" value="Chromosome 12"/>
</dbReference>
<evidence type="ECO:0000256" key="4">
    <source>
        <dbReference type="ARBA" id="ARBA00023027"/>
    </source>
</evidence>
<accession>A0ABY7FHV7</accession>
<dbReference type="SUPFAM" id="SSF56399">
    <property type="entry name" value="ADP-ribosylation"/>
    <property type="match status" value="1"/>
</dbReference>
<keyword evidence="4 6" id="KW-0520">NAD</keyword>
<dbReference type="PANTHER" id="PTHR14453:SF67">
    <property type="entry name" value="POLY [ADP-RIBOSE] POLYMERASE"/>
    <property type="match status" value="1"/>
</dbReference>
<dbReference type="InterPro" id="IPR037197">
    <property type="entry name" value="WWE_dom_sf"/>
</dbReference>
<evidence type="ECO:0000256" key="2">
    <source>
        <dbReference type="ARBA" id="ARBA00022676"/>
    </source>
</evidence>
<dbReference type="InterPro" id="IPR052056">
    <property type="entry name" value="Mono-ARTD/PARP"/>
</dbReference>
<reference evidence="9" key="1">
    <citation type="submission" date="2022-11" db="EMBL/GenBank/DDBJ databases">
        <title>Centuries of genome instability and evolution in soft-shell clam transmissible cancer (bioRxiv).</title>
        <authorList>
            <person name="Hart S.F.M."/>
            <person name="Yonemitsu M.A."/>
            <person name="Giersch R.M."/>
            <person name="Beal B.F."/>
            <person name="Arriagada G."/>
            <person name="Davis B.W."/>
            <person name="Ostrander E.A."/>
            <person name="Goff S.P."/>
            <person name="Metzger M.J."/>
        </authorList>
    </citation>
    <scope>NUCLEOTIDE SEQUENCE</scope>
    <source>
        <strain evidence="9">MELC-2E11</strain>
        <tissue evidence="9">Siphon/mantle</tissue>
    </source>
</reference>